<dbReference type="Gene3D" id="3.20.80.10">
    <property type="entry name" value="Regulatory factor, effector binding domain"/>
    <property type="match status" value="1"/>
</dbReference>
<dbReference type="InterPro" id="IPR011256">
    <property type="entry name" value="Reg_factor_effector_dom_sf"/>
</dbReference>
<dbReference type="EMBL" id="LXLT01000024">
    <property type="protein sequence ID" value="OFD80643.1"/>
    <property type="molecule type" value="Genomic_DNA"/>
</dbReference>
<evidence type="ECO:0000313" key="2">
    <source>
        <dbReference type="Proteomes" id="UP000175706"/>
    </source>
</evidence>
<dbReference type="InterPro" id="IPR031664">
    <property type="entry name" value="DUF5085"/>
</dbReference>
<dbReference type="PATRIC" id="fig|86662.25.peg.2012"/>
<proteinExistence type="predicted"/>
<dbReference type="RefSeq" id="WP_002127051.1">
    <property type="nucleotide sequence ID" value="NZ_JANCTB010000005.1"/>
</dbReference>
<reference evidence="1 2" key="1">
    <citation type="submission" date="2016-05" db="EMBL/GenBank/DDBJ databases">
        <title>Bacillus thuringiensis and Bacillus weihenstephanensis as novel biocontrol agents of wilt causing Verticillium species.</title>
        <authorList>
            <person name="Hollensteiner J."/>
            <person name="Wemheuer F."/>
            <person name="Harting R."/>
            <person name="Kolarzyk A."/>
            <person name="Diaz-Valerio S."/>
            <person name="Poehlein A."/>
            <person name="Brzuszkiewicz E."/>
            <person name="Nesemann K."/>
            <person name="Braus-Stromeyer S."/>
            <person name="Braus G."/>
            <person name="Daniel R."/>
            <person name="Liesegang H."/>
        </authorList>
    </citation>
    <scope>NUCLEOTIDE SEQUENCE [LARGE SCALE GENOMIC DNA]</scope>
    <source>
        <strain evidence="1 2">GOE8</strain>
    </source>
</reference>
<gene>
    <name evidence="1" type="ORF">BWGOE8_20110</name>
</gene>
<comment type="caution">
    <text evidence="1">The sequence shown here is derived from an EMBL/GenBank/DDBJ whole genome shotgun (WGS) entry which is preliminary data.</text>
</comment>
<name>A0A1E8B8S2_BACMY</name>
<dbReference type="Proteomes" id="UP000175706">
    <property type="component" value="Unassembled WGS sequence"/>
</dbReference>
<accession>A0A1E8B8S2</accession>
<dbReference type="AlphaFoldDB" id="A0A1E8B8S2"/>
<evidence type="ECO:0000313" key="1">
    <source>
        <dbReference type="EMBL" id="OFD80643.1"/>
    </source>
</evidence>
<protein>
    <submittedName>
        <fullName evidence="1">Uncharacterized protein</fullName>
    </submittedName>
</protein>
<organism evidence="1 2">
    <name type="scientific">Bacillus mycoides</name>
    <dbReference type="NCBI Taxonomy" id="1405"/>
    <lineage>
        <taxon>Bacteria</taxon>
        <taxon>Bacillati</taxon>
        <taxon>Bacillota</taxon>
        <taxon>Bacilli</taxon>
        <taxon>Bacillales</taxon>
        <taxon>Bacillaceae</taxon>
        <taxon>Bacillus</taxon>
        <taxon>Bacillus cereus group</taxon>
    </lineage>
</organism>
<dbReference type="Pfam" id="PF16895">
    <property type="entry name" value="DUF5085"/>
    <property type="match status" value="1"/>
</dbReference>
<sequence length="153" mass="17491">MKVQYKALSLLNLISITQVVKKEDWLLPAIALRNQVIRNGIYAVGPVLFKYKPLENEPAYGEYTYCVPVNERVELGEDSAYEYIDGLIIEDALSVRFTDEDGDIEDVYNLIHEVANQNHIKLDSSFYHVCLDVYGDTWLDIYAPIIEVGETVK</sequence>